<dbReference type="PRINTS" id="PR00455">
    <property type="entry name" value="HTHTETR"/>
</dbReference>
<reference evidence="4 5" key="1">
    <citation type="submission" date="2021-08" db="EMBL/GenBank/DDBJ databases">
        <authorList>
            <person name="Tuo L."/>
        </authorList>
    </citation>
    <scope>NUCLEOTIDE SEQUENCE [LARGE SCALE GENOMIC DNA]</scope>
    <source>
        <strain evidence="4 5">JCM 31229</strain>
    </source>
</reference>
<dbReference type="InterPro" id="IPR050624">
    <property type="entry name" value="HTH-type_Tx_Regulator"/>
</dbReference>
<dbReference type="Proteomes" id="UP000706039">
    <property type="component" value="Unassembled WGS sequence"/>
</dbReference>
<organism evidence="4 5">
    <name type="scientific">Sphingomonas colocasiae</name>
    <dbReference type="NCBI Taxonomy" id="1848973"/>
    <lineage>
        <taxon>Bacteria</taxon>
        <taxon>Pseudomonadati</taxon>
        <taxon>Pseudomonadota</taxon>
        <taxon>Alphaproteobacteria</taxon>
        <taxon>Sphingomonadales</taxon>
        <taxon>Sphingomonadaceae</taxon>
        <taxon>Sphingomonas</taxon>
    </lineage>
</organism>
<dbReference type="InterPro" id="IPR001647">
    <property type="entry name" value="HTH_TetR"/>
</dbReference>
<evidence type="ECO:0000259" key="3">
    <source>
        <dbReference type="PROSITE" id="PS50977"/>
    </source>
</evidence>
<dbReference type="Gene3D" id="1.10.357.10">
    <property type="entry name" value="Tetracycline Repressor, domain 2"/>
    <property type="match status" value="1"/>
</dbReference>
<feature type="domain" description="HTH tetR-type" evidence="3">
    <location>
        <begin position="12"/>
        <end position="72"/>
    </location>
</feature>
<gene>
    <name evidence="4" type="ORF">K7G82_24645</name>
</gene>
<keyword evidence="5" id="KW-1185">Reference proteome</keyword>
<name>A0ABS7PX27_9SPHN</name>
<keyword evidence="1 2" id="KW-0238">DNA-binding</keyword>
<dbReference type="PROSITE" id="PS50977">
    <property type="entry name" value="HTH_TETR_2"/>
    <property type="match status" value="1"/>
</dbReference>
<dbReference type="RefSeq" id="WP_222992614.1">
    <property type="nucleotide sequence ID" value="NZ_JAINVV010000012.1"/>
</dbReference>
<dbReference type="SUPFAM" id="SSF46689">
    <property type="entry name" value="Homeodomain-like"/>
    <property type="match status" value="1"/>
</dbReference>
<dbReference type="PANTHER" id="PTHR43479:SF11">
    <property type="entry name" value="ACREF_ENVCD OPERON REPRESSOR-RELATED"/>
    <property type="match status" value="1"/>
</dbReference>
<dbReference type="Pfam" id="PF00440">
    <property type="entry name" value="TetR_N"/>
    <property type="match status" value="1"/>
</dbReference>
<proteinExistence type="predicted"/>
<protein>
    <submittedName>
        <fullName evidence="4">TetR/AcrR family transcriptional regulator</fullName>
    </submittedName>
</protein>
<dbReference type="EMBL" id="JAINVV010000012">
    <property type="protein sequence ID" value="MBY8825514.1"/>
    <property type="molecule type" value="Genomic_DNA"/>
</dbReference>
<feature type="DNA-binding region" description="H-T-H motif" evidence="2">
    <location>
        <begin position="35"/>
        <end position="54"/>
    </location>
</feature>
<evidence type="ECO:0000256" key="2">
    <source>
        <dbReference type="PROSITE-ProRule" id="PRU00335"/>
    </source>
</evidence>
<evidence type="ECO:0000313" key="5">
    <source>
        <dbReference type="Proteomes" id="UP000706039"/>
    </source>
</evidence>
<dbReference type="InterPro" id="IPR009057">
    <property type="entry name" value="Homeodomain-like_sf"/>
</dbReference>
<comment type="caution">
    <text evidence="4">The sequence shown here is derived from an EMBL/GenBank/DDBJ whole genome shotgun (WGS) entry which is preliminary data.</text>
</comment>
<evidence type="ECO:0000313" key="4">
    <source>
        <dbReference type="EMBL" id="MBY8825514.1"/>
    </source>
</evidence>
<sequence length="199" mass="22856">MTSKKPFTVAEHQSFDTLMMAACQVIGRHGYKGASVARIAEEAGISQGHCYKFFKSRDDILDHVIIWIMAQFENWSRKPSREGLGYLESEHHALEQFFSYQKKYPFFFRIMHEAEVETPTAWKSFADRRHAQYVDSLRSAIDSGEIRGYGPDQVDDLARFLSAVRRAIVFGAYEGTITDKIKVIANYDLFLRQALGFPI</sequence>
<evidence type="ECO:0000256" key="1">
    <source>
        <dbReference type="ARBA" id="ARBA00023125"/>
    </source>
</evidence>
<dbReference type="PANTHER" id="PTHR43479">
    <property type="entry name" value="ACREF/ENVCD OPERON REPRESSOR-RELATED"/>
    <property type="match status" value="1"/>
</dbReference>
<accession>A0ABS7PX27</accession>